<feature type="region of interest" description="Disordered" evidence="3">
    <location>
        <begin position="1"/>
        <end position="21"/>
    </location>
</feature>
<evidence type="ECO:0000256" key="3">
    <source>
        <dbReference type="SAM" id="MobiDB-lite"/>
    </source>
</evidence>
<organism evidence="5 6">
    <name type="scientific">Kitasatospora misakiensis</name>
    <dbReference type="NCBI Taxonomy" id="67330"/>
    <lineage>
        <taxon>Bacteria</taxon>
        <taxon>Bacillati</taxon>
        <taxon>Actinomycetota</taxon>
        <taxon>Actinomycetes</taxon>
        <taxon>Kitasatosporales</taxon>
        <taxon>Streptomycetaceae</taxon>
        <taxon>Kitasatospora</taxon>
    </lineage>
</organism>
<dbReference type="PANTHER" id="PTHR11487:SF0">
    <property type="entry name" value="S-ACYL FATTY ACID SYNTHASE THIOESTERASE, MEDIUM CHAIN"/>
    <property type="match status" value="1"/>
</dbReference>
<name>A0ABW0X777_9ACTN</name>
<dbReference type="SUPFAM" id="SSF53474">
    <property type="entry name" value="alpha/beta-Hydrolases"/>
    <property type="match status" value="1"/>
</dbReference>
<evidence type="ECO:0000313" key="6">
    <source>
        <dbReference type="Proteomes" id="UP001595975"/>
    </source>
</evidence>
<dbReference type="InterPro" id="IPR020802">
    <property type="entry name" value="TesA-like"/>
</dbReference>
<comment type="similarity">
    <text evidence="1">Belongs to the thioesterase family.</text>
</comment>
<evidence type="ECO:0000313" key="5">
    <source>
        <dbReference type="EMBL" id="MFC5665021.1"/>
    </source>
</evidence>
<dbReference type="EMBL" id="JBHSOF010000023">
    <property type="protein sequence ID" value="MFC5665021.1"/>
    <property type="molecule type" value="Genomic_DNA"/>
</dbReference>
<feature type="compositionally biased region" description="Low complexity" evidence="3">
    <location>
        <begin position="1"/>
        <end position="12"/>
    </location>
</feature>
<feature type="domain" description="Thioesterase TesA-like" evidence="4">
    <location>
        <begin position="41"/>
        <end position="272"/>
    </location>
</feature>
<protein>
    <submittedName>
        <fullName evidence="5">Thioesterase II family protein</fullName>
    </submittedName>
</protein>
<proteinExistence type="inferred from homology"/>
<keyword evidence="2" id="KW-0378">Hydrolase</keyword>
<dbReference type="RefSeq" id="WP_380226715.1">
    <property type="nucleotide sequence ID" value="NZ_JBHSOF010000023.1"/>
</dbReference>
<dbReference type="InterPro" id="IPR012223">
    <property type="entry name" value="TEII"/>
</dbReference>
<accession>A0ABW0X777</accession>
<dbReference type="PANTHER" id="PTHR11487">
    <property type="entry name" value="THIOESTERASE"/>
    <property type="match status" value="1"/>
</dbReference>
<dbReference type="Proteomes" id="UP001595975">
    <property type="component" value="Unassembled WGS sequence"/>
</dbReference>
<dbReference type="InterPro" id="IPR001031">
    <property type="entry name" value="Thioesterase"/>
</dbReference>
<dbReference type="SMART" id="SM00824">
    <property type="entry name" value="PKS_TE"/>
    <property type="match status" value="1"/>
</dbReference>
<dbReference type="Gene3D" id="3.40.50.1820">
    <property type="entry name" value="alpha/beta hydrolase"/>
    <property type="match status" value="1"/>
</dbReference>
<keyword evidence="6" id="KW-1185">Reference proteome</keyword>
<evidence type="ECO:0000256" key="2">
    <source>
        <dbReference type="ARBA" id="ARBA00022801"/>
    </source>
</evidence>
<evidence type="ECO:0000259" key="4">
    <source>
        <dbReference type="SMART" id="SM00824"/>
    </source>
</evidence>
<evidence type="ECO:0000256" key="1">
    <source>
        <dbReference type="ARBA" id="ARBA00007169"/>
    </source>
</evidence>
<sequence length="289" mass="30907">MTAAKAVARATAAPPPPPLPGAAARWFRRPHRVAEPRLRLVCFPHAGGSPAAYRTWHRHLPEDVEVLAVCYPGRQDRIGEPFPATLAELADEITAALAPLRDVPLALFGHSMGALVAHEVTLRLAGERDAPPPVRLFVSGSPAPQLVDHAALCSAPDEELLSLVRALGSDSADALEIPALRELLMPGIRADFHLLAHYRPTTCPPTSCQAAVPVTACTGDRDPACTVEATRAWSATTTAAFELHVFPGGHFYLEPLEAELLGRIAGHLRSDLRIRTALQHGATQSAQTH</sequence>
<comment type="caution">
    <text evidence="5">The sequence shown here is derived from an EMBL/GenBank/DDBJ whole genome shotgun (WGS) entry which is preliminary data.</text>
</comment>
<reference evidence="6" key="1">
    <citation type="journal article" date="2019" name="Int. J. Syst. Evol. Microbiol.">
        <title>The Global Catalogue of Microorganisms (GCM) 10K type strain sequencing project: providing services to taxonomists for standard genome sequencing and annotation.</title>
        <authorList>
            <consortium name="The Broad Institute Genomics Platform"/>
            <consortium name="The Broad Institute Genome Sequencing Center for Infectious Disease"/>
            <person name="Wu L."/>
            <person name="Ma J."/>
        </authorList>
    </citation>
    <scope>NUCLEOTIDE SEQUENCE [LARGE SCALE GENOMIC DNA]</scope>
    <source>
        <strain evidence="6">CGMCC 4.1437</strain>
    </source>
</reference>
<gene>
    <name evidence="5" type="ORF">ACFP3U_18795</name>
</gene>
<dbReference type="Pfam" id="PF00975">
    <property type="entry name" value="Thioesterase"/>
    <property type="match status" value="1"/>
</dbReference>
<dbReference type="InterPro" id="IPR029058">
    <property type="entry name" value="AB_hydrolase_fold"/>
</dbReference>